<dbReference type="GO" id="GO:0005829">
    <property type="term" value="C:cytosol"/>
    <property type="evidence" value="ECO:0007669"/>
    <property type="project" value="TreeGrafter"/>
</dbReference>
<keyword evidence="11" id="KW-1185">Reference proteome</keyword>
<dbReference type="GO" id="GO:0008837">
    <property type="term" value="F:diaminopimelate epimerase activity"/>
    <property type="evidence" value="ECO:0007669"/>
    <property type="project" value="UniProtKB-UniRule"/>
</dbReference>
<gene>
    <name evidence="8" type="primary">dapF</name>
    <name evidence="10" type="ordered locus">Jden_1049</name>
</gene>
<dbReference type="InterPro" id="IPR018510">
    <property type="entry name" value="DAP_epimerase_AS"/>
</dbReference>
<keyword evidence="5 8" id="KW-0457">Lysine biosynthesis</keyword>
<dbReference type="UniPathway" id="UPA00034">
    <property type="reaction ID" value="UER00025"/>
</dbReference>
<dbReference type="KEGG" id="jde:Jden_1049"/>
<evidence type="ECO:0000256" key="8">
    <source>
        <dbReference type="HAMAP-Rule" id="MF_00197"/>
    </source>
</evidence>
<comment type="subunit">
    <text evidence="8">Homodimer.</text>
</comment>
<comment type="function">
    <text evidence="8">Catalyzes the stereoinversion of LL-2,6-diaminopimelate (L,L-DAP) to meso-diaminopimelate (meso-DAP), a precursor of L-lysine and an essential component of the bacterial peptidoglycan.</text>
</comment>
<dbReference type="AlphaFoldDB" id="C7R3G9"/>
<evidence type="ECO:0000256" key="3">
    <source>
        <dbReference type="ARBA" id="ARBA00013080"/>
    </source>
</evidence>
<protein>
    <recommendedName>
        <fullName evidence="3 8">Diaminopimelate epimerase</fullName>
        <shortName evidence="8">DAP epimerase</shortName>
        <ecNumber evidence="3 8">5.1.1.7</ecNumber>
    </recommendedName>
    <alternativeName>
        <fullName evidence="8">PLP-independent amino acid racemase</fullName>
    </alternativeName>
</protein>
<name>C7R3G9_JONDD</name>
<organism evidence="10 11">
    <name type="scientific">Jonesia denitrificans (strain ATCC 14870 / DSM 20603 / BCRC 15368 / CIP 55.134 / JCM 11481 / NBRC 15587 / NCTC 10816 / Prevot 55134)</name>
    <name type="common">Listeria denitrificans</name>
    <dbReference type="NCBI Taxonomy" id="471856"/>
    <lineage>
        <taxon>Bacteria</taxon>
        <taxon>Bacillati</taxon>
        <taxon>Actinomycetota</taxon>
        <taxon>Actinomycetes</taxon>
        <taxon>Micrococcales</taxon>
        <taxon>Jonesiaceae</taxon>
        <taxon>Jonesia</taxon>
    </lineage>
</organism>
<dbReference type="PANTHER" id="PTHR31689:SF0">
    <property type="entry name" value="DIAMINOPIMELATE EPIMERASE"/>
    <property type="match status" value="1"/>
</dbReference>
<evidence type="ECO:0000256" key="2">
    <source>
        <dbReference type="ARBA" id="ARBA00010219"/>
    </source>
</evidence>
<sequence length="304" mass="32369">MTTLPFTKGHGTRNDFVILDDPQGAIDLTEELVRALTDRRSGVGADGVIRVMRAQLSEEVRDLVTRDPRVEWFMDYRNADGSIASMCGNGVRVFARFLEERKGVTALGAAYPIATRAGIRTIRKIGDWYEVGMGPAQFLDDTAARTTGHDATVTIPMQPHEPARPGISVSMGNPHTVVALPDHDTLAELDLTRSPGVDPVPVHGTNVEFVVPDGVDTAADGTVVGRASMRVYERGVGETQSCGTGACAAAAALHRWAGESSPRTWTITVPGGRVQVTLGTHEVLLAGPAELVADGHITITSLNV</sequence>
<dbReference type="HOGENOM" id="CLU_053306_4_0_11"/>
<evidence type="ECO:0000313" key="10">
    <source>
        <dbReference type="EMBL" id="ACV08705.1"/>
    </source>
</evidence>
<dbReference type="STRING" id="471856.Jden_1049"/>
<evidence type="ECO:0000313" key="11">
    <source>
        <dbReference type="Proteomes" id="UP000000628"/>
    </source>
</evidence>
<dbReference type="Proteomes" id="UP000000628">
    <property type="component" value="Chromosome"/>
</dbReference>
<dbReference type="Gene3D" id="3.10.310.10">
    <property type="entry name" value="Diaminopimelate Epimerase, Chain A, domain 1"/>
    <property type="match status" value="2"/>
</dbReference>
<dbReference type="EC" id="5.1.1.7" evidence="3 8"/>
<evidence type="ECO:0000256" key="1">
    <source>
        <dbReference type="ARBA" id="ARBA00005196"/>
    </source>
</evidence>
<feature type="binding site" evidence="8">
    <location>
        <position position="14"/>
    </location>
    <ligand>
        <name>substrate</name>
    </ligand>
</feature>
<keyword evidence="6 8" id="KW-0413">Isomerase</keyword>
<feature type="active site" description="Proton donor" evidence="8">
    <location>
        <position position="87"/>
    </location>
</feature>
<feature type="binding site" evidence="8">
    <location>
        <begin position="243"/>
        <end position="244"/>
    </location>
    <ligand>
        <name>substrate</name>
    </ligand>
</feature>
<evidence type="ECO:0000256" key="4">
    <source>
        <dbReference type="ARBA" id="ARBA00022605"/>
    </source>
</evidence>
<feature type="binding site" evidence="8">
    <location>
        <position position="173"/>
    </location>
    <ligand>
        <name>substrate</name>
    </ligand>
</feature>
<feature type="active site" description="Proton acceptor" evidence="8">
    <location>
        <position position="242"/>
    </location>
</feature>
<dbReference type="GO" id="GO:0009089">
    <property type="term" value="P:lysine biosynthetic process via diaminopimelate"/>
    <property type="evidence" value="ECO:0007669"/>
    <property type="project" value="UniProtKB-UniRule"/>
</dbReference>
<keyword evidence="8" id="KW-0963">Cytoplasm</keyword>
<reference evidence="10 11" key="1">
    <citation type="journal article" date="2009" name="Stand. Genomic Sci.">
        <title>Complete genome sequence of Jonesia denitrificans type strain (Prevot 55134).</title>
        <authorList>
            <person name="Pukall R."/>
            <person name="Gehrich-Schroter G."/>
            <person name="Lapidus A."/>
            <person name="Nolan M."/>
            <person name="Glavina Del Rio T."/>
            <person name="Lucas S."/>
            <person name="Chen F."/>
            <person name="Tice H."/>
            <person name="Pitluck S."/>
            <person name="Cheng J.F."/>
            <person name="Copeland A."/>
            <person name="Saunders E."/>
            <person name="Brettin T."/>
            <person name="Detter J.C."/>
            <person name="Bruce D."/>
            <person name="Goodwin L."/>
            <person name="Pati A."/>
            <person name="Ivanova N."/>
            <person name="Mavromatis K."/>
            <person name="Ovchinnikova G."/>
            <person name="Chen A."/>
            <person name="Palaniappan K."/>
            <person name="Land M."/>
            <person name="Hauser L."/>
            <person name="Chang Y.J."/>
            <person name="Jeffries C.D."/>
            <person name="Chain P."/>
            <person name="Goker M."/>
            <person name="Bristow J."/>
            <person name="Eisen J.A."/>
            <person name="Markowitz V."/>
            <person name="Hugenholtz P."/>
            <person name="Kyrpides N.C."/>
            <person name="Klenk H.P."/>
            <person name="Han C."/>
        </authorList>
    </citation>
    <scope>NUCLEOTIDE SEQUENCE [LARGE SCALE GENOMIC DNA]</scope>
    <source>
        <strain evidence="11">ATCC 14870 / DSM 20603 / BCRC 15368 / CIP 55.134 / JCM 11481 / NBRC 15587 / NCTC 10816 / Prevot 55134</strain>
    </source>
</reference>
<feature type="binding site" evidence="8">
    <location>
        <position position="78"/>
    </location>
    <ligand>
        <name>substrate</name>
    </ligand>
</feature>
<dbReference type="Pfam" id="PF01678">
    <property type="entry name" value="DAP_epimerase"/>
    <property type="match status" value="2"/>
</dbReference>
<feature type="active site" evidence="9">
    <location>
        <position position="87"/>
    </location>
</feature>
<dbReference type="InterPro" id="IPR001653">
    <property type="entry name" value="DAP_epimerase_DapF"/>
</dbReference>
<dbReference type="EMBL" id="CP001706">
    <property type="protein sequence ID" value="ACV08705.1"/>
    <property type="molecule type" value="Genomic_DNA"/>
</dbReference>
<proteinExistence type="inferred from homology"/>
<feature type="site" description="Could be important to modulate the pK values of the two catalytic cysteine residues" evidence="8">
    <location>
        <position position="175"/>
    </location>
</feature>
<comment type="pathway">
    <text evidence="1 8">Amino-acid biosynthesis; L-lysine biosynthesis via DAP pathway; DL-2,6-diaminopimelate from LL-2,6-diaminopimelate: step 1/1.</text>
</comment>
<evidence type="ECO:0000256" key="7">
    <source>
        <dbReference type="ARBA" id="ARBA00051712"/>
    </source>
</evidence>
<dbReference type="PANTHER" id="PTHR31689">
    <property type="entry name" value="DIAMINOPIMELATE EPIMERASE, CHLOROPLASTIC"/>
    <property type="match status" value="1"/>
</dbReference>
<accession>C7R3G9</accession>
<dbReference type="NCBIfam" id="TIGR00652">
    <property type="entry name" value="DapF"/>
    <property type="match status" value="1"/>
</dbReference>
<evidence type="ECO:0000256" key="5">
    <source>
        <dbReference type="ARBA" id="ARBA00023154"/>
    </source>
</evidence>
<dbReference type="HAMAP" id="MF_00197">
    <property type="entry name" value="DAP_epimerase"/>
    <property type="match status" value="1"/>
</dbReference>
<comment type="catalytic activity">
    <reaction evidence="7 8">
        <text>(2S,6S)-2,6-diaminopimelate = meso-2,6-diaminopimelate</text>
        <dbReference type="Rhea" id="RHEA:15393"/>
        <dbReference type="ChEBI" id="CHEBI:57609"/>
        <dbReference type="ChEBI" id="CHEBI:57791"/>
        <dbReference type="EC" id="5.1.1.7"/>
    </reaction>
</comment>
<comment type="similarity">
    <text evidence="2 8">Belongs to the diaminopimelate epimerase family.</text>
</comment>
<evidence type="ECO:0000256" key="6">
    <source>
        <dbReference type="ARBA" id="ARBA00023235"/>
    </source>
</evidence>
<feature type="binding site" evidence="8">
    <location>
        <begin position="233"/>
        <end position="234"/>
    </location>
    <ligand>
        <name>substrate</name>
    </ligand>
</feature>
<dbReference type="OrthoDB" id="9805408at2"/>
<dbReference type="eggNOG" id="COG0253">
    <property type="taxonomic scope" value="Bacteria"/>
</dbReference>
<dbReference type="PROSITE" id="PS01326">
    <property type="entry name" value="DAP_EPIMERASE"/>
    <property type="match status" value="1"/>
</dbReference>
<comment type="caution">
    <text evidence="8">Lacks conserved residue(s) required for the propagation of feature annotation.</text>
</comment>
<feature type="site" description="Could be important to modulate the pK values of the two catalytic cysteine residues" evidence="8">
    <location>
        <position position="233"/>
    </location>
</feature>
<evidence type="ECO:0000256" key="9">
    <source>
        <dbReference type="PROSITE-ProRule" id="PRU10125"/>
    </source>
</evidence>
<comment type="subcellular location">
    <subcellularLocation>
        <location evidence="8">Cytoplasm</location>
    </subcellularLocation>
</comment>
<dbReference type="SUPFAM" id="SSF54506">
    <property type="entry name" value="Diaminopimelate epimerase-like"/>
    <property type="match status" value="2"/>
</dbReference>
<dbReference type="RefSeq" id="WP_015771333.1">
    <property type="nucleotide sequence ID" value="NC_013174.1"/>
</dbReference>
<feature type="binding site" evidence="8">
    <location>
        <begin position="88"/>
        <end position="89"/>
    </location>
    <ligand>
        <name>substrate</name>
    </ligand>
</feature>
<keyword evidence="4 8" id="KW-0028">Amino-acid biosynthesis</keyword>